<dbReference type="Gene3D" id="2.10.25.10">
    <property type="entry name" value="Laminin"/>
    <property type="match status" value="18"/>
</dbReference>
<keyword evidence="7" id="KW-0732">Signal</keyword>
<comment type="caution">
    <text evidence="12">Lacks conserved residue(s) required for the propagation of feature annotation.</text>
</comment>
<dbReference type="InterPro" id="IPR000742">
    <property type="entry name" value="EGF"/>
</dbReference>
<dbReference type="PROSITE" id="PS50026">
    <property type="entry name" value="EGF_3"/>
    <property type="match status" value="5"/>
</dbReference>
<keyword evidence="4" id="KW-0964">Secreted</keyword>
<reference evidence="15 16" key="1">
    <citation type="submission" date="2014-07" db="EMBL/GenBank/DDBJ databases">
        <title>Genomic and transcriptomic analysis on Apis cerana provide comprehensive insights into honey bee biology.</title>
        <authorList>
            <person name="Diao Q."/>
            <person name="Sun L."/>
            <person name="Zheng H."/>
            <person name="Zheng H."/>
            <person name="Xu S."/>
            <person name="Wang S."/>
            <person name="Zeng Z."/>
            <person name="Hu F."/>
            <person name="Su S."/>
            <person name="Wu J."/>
        </authorList>
    </citation>
    <scope>NUCLEOTIDE SEQUENCE [LARGE SCALE GENOMIC DNA]</scope>
    <source>
        <tissue evidence="15">Pupae without intestine</tissue>
    </source>
</reference>
<dbReference type="SUPFAM" id="SSF143113">
    <property type="entry name" value="NAP-like"/>
    <property type="match status" value="1"/>
</dbReference>
<name>A0A2A3E9Z8_APICC</name>
<keyword evidence="11" id="KW-0325">Glycoprotein</keyword>
<evidence type="ECO:0000256" key="8">
    <source>
        <dbReference type="ARBA" id="ARBA00022737"/>
    </source>
</evidence>
<evidence type="ECO:0000256" key="3">
    <source>
        <dbReference type="ARBA" id="ARBA00009947"/>
    </source>
</evidence>
<dbReference type="GO" id="GO:0005634">
    <property type="term" value="C:nucleus"/>
    <property type="evidence" value="ECO:0007669"/>
    <property type="project" value="InterPro"/>
</dbReference>
<dbReference type="GO" id="GO:0006334">
    <property type="term" value="P:nucleosome assembly"/>
    <property type="evidence" value="ECO:0007669"/>
    <property type="project" value="InterPro"/>
</dbReference>
<evidence type="ECO:0000256" key="5">
    <source>
        <dbReference type="ARBA" id="ARBA00022530"/>
    </source>
</evidence>
<dbReference type="InterPro" id="IPR000152">
    <property type="entry name" value="EGF-type_Asp/Asn_hydroxyl_site"/>
</dbReference>
<dbReference type="InterPro" id="IPR009030">
    <property type="entry name" value="Growth_fac_rcpt_cys_sf"/>
</dbReference>
<protein>
    <submittedName>
        <fullName evidence="15">Fibrillin-1</fullName>
    </submittedName>
</protein>
<dbReference type="InterPro" id="IPR049883">
    <property type="entry name" value="NOTCH1_EGF-like"/>
</dbReference>
<dbReference type="InterPro" id="IPR018097">
    <property type="entry name" value="EGF_Ca-bd_CS"/>
</dbReference>
<dbReference type="FunFam" id="2.10.25.10:FF:000038">
    <property type="entry name" value="Fibrillin 2"/>
    <property type="match status" value="1"/>
</dbReference>
<dbReference type="Gene3D" id="1.20.5.1500">
    <property type="match status" value="1"/>
</dbReference>
<dbReference type="Gene3D" id="3.30.1120.90">
    <property type="entry name" value="Nucleosome assembly protein"/>
    <property type="match status" value="1"/>
</dbReference>
<proteinExistence type="inferred from homology"/>
<dbReference type="PANTHER" id="PTHR24034:SF209">
    <property type="entry name" value="EGF-LIKE DOMAIN-CONTAINING PROTEIN"/>
    <property type="match status" value="1"/>
</dbReference>
<dbReference type="FunFam" id="3.30.1120.90:FF:000002">
    <property type="entry name" value="Testis-specific Y-encoded-like protein 2"/>
    <property type="match status" value="1"/>
</dbReference>
<evidence type="ECO:0000313" key="16">
    <source>
        <dbReference type="Proteomes" id="UP000242457"/>
    </source>
</evidence>
<feature type="domain" description="EGF-like" evidence="14">
    <location>
        <begin position="1365"/>
        <end position="1409"/>
    </location>
</feature>
<evidence type="ECO:0000256" key="13">
    <source>
        <dbReference type="SAM" id="MobiDB-lite"/>
    </source>
</evidence>
<dbReference type="InterPro" id="IPR002164">
    <property type="entry name" value="NAP_family"/>
</dbReference>
<dbReference type="Pfam" id="PF07645">
    <property type="entry name" value="EGF_CA"/>
    <property type="match status" value="13"/>
</dbReference>
<evidence type="ECO:0000256" key="11">
    <source>
        <dbReference type="ARBA" id="ARBA00023180"/>
    </source>
</evidence>
<evidence type="ECO:0000256" key="4">
    <source>
        <dbReference type="ARBA" id="ARBA00022525"/>
    </source>
</evidence>
<feature type="region of interest" description="Disordered" evidence="13">
    <location>
        <begin position="1"/>
        <end position="23"/>
    </location>
</feature>
<dbReference type="OrthoDB" id="10022113at2759"/>
<dbReference type="InterPro" id="IPR026823">
    <property type="entry name" value="cEGF"/>
</dbReference>
<keyword evidence="10" id="KW-1015">Disulfide bond</keyword>
<evidence type="ECO:0000256" key="6">
    <source>
        <dbReference type="ARBA" id="ARBA00022536"/>
    </source>
</evidence>
<sequence length="1651" mass="184473">MASPNKKAKELEDPGSGEGVESRDYDIEIQKTLEEIDGCQNQIDGLNEKASDEILEVEKKYNKLRKPYFQKRNDIIKRIPNFWVTAFVNNKEIAEILEEDEEDALRFLNKLEVEEFEDIKSGYRINFHFDENPYFENDVLTKEFHLGSSGDPASQSTPIRWKEGADLTKRAKTKAPLKGRKRPLKHRSFFDWFTDHGDPSSDEIAELIKDDMWPNPLQYYLAPDMDVENGIEGDGEDCDTEEEEEEEDGGADDGDEAGEAEEGDDSIVVVEDDVDEDDEEEEAVNDEEDGVNEEDDLLVDDEVDREVSISIVNRDILHFIGILFSEARMEEQFEKCCGLGTSWALEGLRCEKFTGPVSGVPTVEQGLCLEAVDICCVRAYHEQQCKKGKLDAHAGLACVSGSKSKRLGPGDYHRDCCEACKLGILTGSMGQGCAFKKFTFGNPWDPAFLECCYEASPSTTTTFTTNLTNTTFSSETTNTLDDICQLMKGLLCSDICVPTPGSYYCKCREGFTLLEDGKTCRQDLPIDRCKSSNPCEQRCTDNGVAVTCSCNPGYVLADDKHSCLPKPSETKTTTIPEDNDFSLLCPAGYRYNATNQVCDDVNECIERRICPGYCENTIGSYICTSKSRLKIDSYEDCPPGYQWESTTGLCSGSFSCLEIKGIKSCPAGFKFNNFSQQCEDVDECAEKIHSCLEDTEKCRNTEGAYECDIKCDKGFIYSVNLGICIDVDECLGSNNPCLDPNTTCKNVLGGYECLSLNRSIVSIDEQTEPSICSAGYKPMNDSNDACIDVDECKEQLHSCEINEQCVNDIGSYRCEPLNHEVINLNWKDKDRHNYSYERKGHKSHIQRYDVNGYKSQISISPAFNQTMICNEGFVFDQRTLNCIDIDECSNGLVNCKIDEKCINFNGGYKCSPICPSGFQYNDTYYSSRNGPSCRDINECALGLHSCNVSTHYCVNTNGSYSCKEFATTTSSPRISKQLNSKKEYIMQMFRCERPASIRQHQRQKPACPSGYRYHPRLKKCTDIKNYKSLNIQLIRNKLSSLTDIDECAEGLDSCEGEVCYNQPGGYSCAKLPKPRTRKPPTTALPLPTNKKCIPGTKLVNNRCVDIDECREIEDACSSNEECINTVGSYTCECKVGFQRENLTQACVDINECQTQTDSCTQGQRCDNTIGSYTCTRYLSCGTGYTLNAATEICEDDDECLLGTHDCGKGYHCRNTLGSYRCDRNPRVPFLESRFDVATTTTTKSTPVAPTTSSSSQEQINCQRGFESVPGDKCADIDECEKNPNICGRTMRCLNTLGSYRCVSKVLCSNGYTLDPVLGRYCIDIDECANGTHECTADQTCENRIGGYVCSCPSGHVVGPNKDCIDIDECSLYGNICGSNSRCENTVGSFKCNCENGFEHVNSFAGNSCQDIDECARTPGLCQHTCFNTWGSYKCICKSGFKLNPDNRSCTDIDECTEFKDNLCVGICENTPGSYACKCPDGYKLGHNGRTCEDIDECQAGHICREADEICHNVRGSYRCNKIKCPNGYHRDHERKNRCVRSWPCHINDHACIRQPSHYSYNFITLVSMLPVMPNRPEELFKMKGYHLPGSAIQFSMAFLEARAPPGIQRATESCFALRKPEPTQAVLVMTQSIQGPQEIELDLNMENANIF</sequence>
<comment type="similarity">
    <text evidence="2">Belongs to the fibulin family.</text>
</comment>
<dbReference type="Pfam" id="PF14670">
    <property type="entry name" value="FXa_inhibition"/>
    <property type="match status" value="1"/>
</dbReference>
<dbReference type="SMART" id="SM00179">
    <property type="entry name" value="EGF_CA"/>
    <property type="match status" value="18"/>
</dbReference>
<evidence type="ECO:0000256" key="10">
    <source>
        <dbReference type="ARBA" id="ARBA00023157"/>
    </source>
</evidence>
<dbReference type="FunFam" id="2.10.25.10:FF:000005">
    <property type="entry name" value="Fibrillin 2"/>
    <property type="match status" value="3"/>
</dbReference>
<evidence type="ECO:0000256" key="2">
    <source>
        <dbReference type="ARBA" id="ARBA00006127"/>
    </source>
</evidence>
<dbReference type="Proteomes" id="UP000242457">
    <property type="component" value="Unassembled WGS sequence"/>
</dbReference>
<comment type="subcellular location">
    <subcellularLocation>
        <location evidence="1">Secreted</location>
        <location evidence="1">Extracellular space</location>
        <location evidence="1">Extracellular matrix</location>
    </subcellularLocation>
</comment>
<accession>A0A2A3E9Z8</accession>
<dbReference type="PANTHER" id="PTHR24034">
    <property type="entry name" value="EGF-LIKE DOMAIN-CONTAINING PROTEIN"/>
    <property type="match status" value="1"/>
</dbReference>
<keyword evidence="9" id="KW-0106">Calcium</keyword>
<dbReference type="FunFam" id="2.10.25.10:FF:000014">
    <property type="entry name" value="Latent-transforming growth factor beta-binding protein 3"/>
    <property type="match status" value="1"/>
</dbReference>
<dbReference type="PROSITE" id="PS00010">
    <property type="entry name" value="ASX_HYDROXYL"/>
    <property type="match status" value="5"/>
</dbReference>
<feature type="domain" description="EGF-like" evidence="14">
    <location>
        <begin position="1410"/>
        <end position="1450"/>
    </location>
</feature>
<dbReference type="SUPFAM" id="SSF57184">
    <property type="entry name" value="Growth factor receptor domain"/>
    <property type="match status" value="4"/>
</dbReference>
<dbReference type="InterPro" id="IPR055088">
    <property type="entry name" value="Fibulin_C"/>
</dbReference>
<dbReference type="FunFam" id="2.10.25.10:FF:000139">
    <property type="entry name" value="Fibulin-1"/>
    <property type="match status" value="1"/>
</dbReference>
<dbReference type="Pfam" id="PF22914">
    <property type="entry name" value="Fibulin_C"/>
    <property type="match status" value="1"/>
</dbReference>
<dbReference type="Pfam" id="PF00956">
    <property type="entry name" value="NAP"/>
    <property type="match status" value="1"/>
</dbReference>
<dbReference type="EMBL" id="KZ288323">
    <property type="protein sequence ID" value="PBC28112.1"/>
    <property type="molecule type" value="Genomic_DNA"/>
</dbReference>
<dbReference type="PROSITE" id="PS01186">
    <property type="entry name" value="EGF_2"/>
    <property type="match status" value="3"/>
</dbReference>
<dbReference type="SMART" id="SM00181">
    <property type="entry name" value="EGF"/>
    <property type="match status" value="12"/>
</dbReference>
<dbReference type="GO" id="GO:0005509">
    <property type="term" value="F:calcium ion binding"/>
    <property type="evidence" value="ECO:0007669"/>
    <property type="project" value="InterPro"/>
</dbReference>
<evidence type="ECO:0000256" key="9">
    <source>
        <dbReference type="ARBA" id="ARBA00022837"/>
    </source>
</evidence>
<keyword evidence="5" id="KW-0272">Extracellular matrix</keyword>
<evidence type="ECO:0000313" key="15">
    <source>
        <dbReference type="EMBL" id="PBC28112.1"/>
    </source>
</evidence>
<dbReference type="PROSITE" id="PS01187">
    <property type="entry name" value="EGF_CA"/>
    <property type="match status" value="6"/>
</dbReference>
<dbReference type="CDD" id="cd00054">
    <property type="entry name" value="EGF_CA"/>
    <property type="match status" value="7"/>
</dbReference>
<keyword evidence="8" id="KW-0677">Repeat</keyword>
<organism evidence="15 16">
    <name type="scientific">Apis cerana cerana</name>
    <name type="common">Oriental honeybee</name>
    <dbReference type="NCBI Taxonomy" id="94128"/>
    <lineage>
        <taxon>Eukaryota</taxon>
        <taxon>Metazoa</taxon>
        <taxon>Ecdysozoa</taxon>
        <taxon>Arthropoda</taxon>
        <taxon>Hexapoda</taxon>
        <taxon>Insecta</taxon>
        <taxon>Pterygota</taxon>
        <taxon>Neoptera</taxon>
        <taxon>Endopterygota</taxon>
        <taxon>Hymenoptera</taxon>
        <taxon>Apocrita</taxon>
        <taxon>Aculeata</taxon>
        <taxon>Apoidea</taxon>
        <taxon>Anthophila</taxon>
        <taxon>Apidae</taxon>
        <taxon>Apis</taxon>
    </lineage>
</organism>
<evidence type="ECO:0000256" key="1">
    <source>
        <dbReference type="ARBA" id="ARBA00004498"/>
    </source>
</evidence>
<dbReference type="SUPFAM" id="SSF57196">
    <property type="entry name" value="EGF/Laminin"/>
    <property type="match status" value="4"/>
</dbReference>
<feature type="domain" description="EGF-like" evidence="14">
    <location>
        <begin position="1323"/>
        <end position="1364"/>
    </location>
</feature>
<feature type="region of interest" description="Disordered" evidence="13">
    <location>
        <begin position="225"/>
        <end position="297"/>
    </location>
</feature>
<dbReference type="InterPro" id="IPR050751">
    <property type="entry name" value="ECM_structural_protein"/>
</dbReference>
<evidence type="ECO:0000256" key="7">
    <source>
        <dbReference type="ARBA" id="ARBA00022729"/>
    </source>
</evidence>
<feature type="domain" description="EGF-like" evidence="14">
    <location>
        <begin position="1451"/>
        <end position="1492"/>
    </location>
</feature>
<feature type="domain" description="EGF-like" evidence="14">
    <location>
        <begin position="1105"/>
        <end position="1143"/>
    </location>
</feature>
<dbReference type="STRING" id="94128.A0A2A3E9Z8"/>
<evidence type="ECO:0000256" key="12">
    <source>
        <dbReference type="PROSITE-ProRule" id="PRU00076"/>
    </source>
</evidence>
<keyword evidence="6 12" id="KW-0245">EGF-like domain</keyword>
<gene>
    <name evidence="15" type="ORF">APICC_09728</name>
</gene>
<dbReference type="FunFam" id="2.10.25.10:FF:000008">
    <property type="entry name" value="Signal peptide, CUB domain, EGF-like 2"/>
    <property type="match status" value="1"/>
</dbReference>
<comment type="similarity">
    <text evidence="3">Belongs to the nucleosome assembly protein (NAP) family.</text>
</comment>
<dbReference type="Pfam" id="PF12662">
    <property type="entry name" value="cEGF"/>
    <property type="match status" value="2"/>
</dbReference>
<evidence type="ECO:0000259" key="14">
    <source>
        <dbReference type="PROSITE" id="PS50026"/>
    </source>
</evidence>
<keyword evidence="16" id="KW-1185">Reference proteome</keyword>
<dbReference type="InterPro" id="IPR037231">
    <property type="entry name" value="NAP-like_sf"/>
</dbReference>
<dbReference type="InterPro" id="IPR001881">
    <property type="entry name" value="EGF-like_Ca-bd_dom"/>
</dbReference>